<accession>A0ABU1NEN4</accession>
<feature type="transmembrane region" description="Helical" evidence="2">
    <location>
        <begin position="66"/>
        <end position="85"/>
    </location>
</feature>
<organism evidence="3 4">
    <name type="scientific">Variovorax soli</name>
    <dbReference type="NCBI Taxonomy" id="376815"/>
    <lineage>
        <taxon>Bacteria</taxon>
        <taxon>Pseudomonadati</taxon>
        <taxon>Pseudomonadota</taxon>
        <taxon>Betaproteobacteria</taxon>
        <taxon>Burkholderiales</taxon>
        <taxon>Comamonadaceae</taxon>
        <taxon>Variovorax</taxon>
    </lineage>
</organism>
<keyword evidence="2" id="KW-1133">Transmembrane helix</keyword>
<dbReference type="Proteomes" id="UP001184230">
    <property type="component" value="Unassembled WGS sequence"/>
</dbReference>
<sequence>MNDTAFERHSRQLLFAWVALLALMLASLASAYVPLGPGNAFASLGIAILKSAIVVGLFMRLARAPTIVRIAAATSLATWLLLIALSGVDEATRPHAPAAVQPARQTPAASGAEAR</sequence>
<evidence type="ECO:0000313" key="4">
    <source>
        <dbReference type="Proteomes" id="UP001184230"/>
    </source>
</evidence>
<comment type="caution">
    <text evidence="3">The sequence shown here is derived from an EMBL/GenBank/DDBJ whole genome shotgun (WGS) entry which is preliminary data.</text>
</comment>
<dbReference type="RefSeq" id="WP_309901627.1">
    <property type="nucleotide sequence ID" value="NZ_JAVDRF010000004.1"/>
</dbReference>
<keyword evidence="4" id="KW-1185">Reference proteome</keyword>
<proteinExistence type="predicted"/>
<dbReference type="InterPro" id="IPR011743">
    <property type="entry name" value="Caa3_sub_IV"/>
</dbReference>
<evidence type="ECO:0000256" key="1">
    <source>
        <dbReference type="SAM" id="MobiDB-lite"/>
    </source>
</evidence>
<keyword evidence="2" id="KW-0812">Transmembrane</keyword>
<dbReference type="NCBIfam" id="TIGR02229">
    <property type="entry name" value="caa3_sub_IV"/>
    <property type="match status" value="1"/>
</dbReference>
<keyword evidence="2" id="KW-0472">Membrane</keyword>
<protein>
    <submittedName>
        <fullName evidence="3">Cytochrome c oxidase subunit 4</fullName>
    </submittedName>
</protein>
<dbReference type="EMBL" id="JAVDRF010000004">
    <property type="protein sequence ID" value="MDR6536531.1"/>
    <property type="molecule type" value="Genomic_DNA"/>
</dbReference>
<name>A0ABU1NEN4_9BURK</name>
<feature type="transmembrane region" description="Helical" evidence="2">
    <location>
        <begin position="41"/>
        <end position="59"/>
    </location>
</feature>
<evidence type="ECO:0000256" key="2">
    <source>
        <dbReference type="SAM" id="Phobius"/>
    </source>
</evidence>
<gene>
    <name evidence="3" type="ORF">J2739_002304</name>
</gene>
<feature type="region of interest" description="Disordered" evidence="1">
    <location>
        <begin position="96"/>
        <end position="115"/>
    </location>
</feature>
<reference evidence="3 4" key="1">
    <citation type="submission" date="2023-07" db="EMBL/GenBank/DDBJ databases">
        <title>Sorghum-associated microbial communities from plants grown in Nebraska, USA.</title>
        <authorList>
            <person name="Schachtman D."/>
        </authorList>
    </citation>
    <scope>NUCLEOTIDE SEQUENCE [LARGE SCALE GENOMIC DNA]</scope>
    <source>
        <strain evidence="3 4">DS1781</strain>
    </source>
</reference>
<evidence type="ECO:0000313" key="3">
    <source>
        <dbReference type="EMBL" id="MDR6536531.1"/>
    </source>
</evidence>